<evidence type="ECO:0000313" key="9">
    <source>
        <dbReference type="EMBL" id="SDX47830.1"/>
    </source>
</evidence>
<protein>
    <submittedName>
        <fullName evidence="9">4-azaleucine resistance probable transporter AzlC</fullName>
    </submittedName>
</protein>
<evidence type="ECO:0000313" key="10">
    <source>
        <dbReference type="Proteomes" id="UP000198647"/>
    </source>
</evidence>
<keyword evidence="5 8" id="KW-0812">Transmembrane</keyword>
<keyword evidence="10" id="KW-1185">Reference proteome</keyword>
<accession>A0A1H3C178</accession>
<dbReference type="PANTHER" id="PTHR34979">
    <property type="entry name" value="INNER MEMBRANE PROTEIN YGAZ"/>
    <property type="match status" value="1"/>
</dbReference>
<dbReference type="Pfam" id="PF03591">
    <property type="entry name" value="AzlC"/>
    <property type="match status" value="1"/>
</dbReference>
<keyword evidence="7 8" id="KW-0472">Membrane</keyword>
<keyword evidence="4" id="KW-1003">Cell membrane</keyword>
<gene>
    <name evidence="9" type="ORF">SAMN04488081_0649</name>
</gene>
<evidence type="ECO:0000256" key="1">
    <source>
        <dbReference type="ARBA" id="ARBA00004651"/>
    </source>
</evidence>
<comment type="similarity">
    <text evidence="2">Belongs to the AzlC family.</text>
</comment>
<feature type="transmembrane region" description="Helical" evidence="8">
    <location>
        <begin position="213"/>
        <end position="237"/>
    </location>
</feature>
<name>A0A1H3C178_9BACI</name>
<comment type="caution">
    <text evidence="9">The sequence shown here is derived from an EMBL/GenBank/DDBJ whole genome shotgun (WGS) entry which is preliminary data.</text>
</comment>
<sequence>MAEVSERITISGRGKMFRKGFVAGSPIIFGYIPIALTYGVLAYQSGLTLFELTFMSAAVFAGAAQFLGVSMVAAGVSAVEIIIAVFVLNFRHFVMSLSFVNQMKAHAKKRKLPLTLFLTDETFAISSIHKKEAKEPHAFWFYGGVMMAAYSAWVLGSLAGGLLGNVMPKALSDSMGIALYAMFIGLLVPSLKTSIAVGGIAGAAMIINSTAQWAGLTAGWSIVIGTILGGLLGVFLLPDEEEEEE</sequence>
<proteinExistence type="inferred from homology"/>
<evidence type="ECO:0000256" key="8">
    <source>
        <dbReference type="SAM" id="Phobius"/>
    </source>
</evidence>
<evidence type="ECO:0000256" key="2">
    <source>
        <dbReference type="ARBA" id="ARBA00010735"/>
    </source>
</evidence>
<reference evidence="9 10" key="1">
    <citation type="submission" date="2016-10" db="EMBL/GenBank/DDBJ databases">
        <authorList>
            <person name="Varghese N."/>
            <person name="Submissions S."/>
        </authorList>
    </citation>
    <scope>NUCLEOTIDE SEQUENCE [LARGE SCALE GENOMIC DNA]</scope>
    <source>
        <strain evidence="9 10">DSM 20748</strain>
    </source>
</reference>
<feature type="transmembrane region" description="Helical" evidence="8">
    <location>
        <begin position="177"/>
        <end position="207"/>
    </location>
</feature>
<feature type="transmembrane region" description="Helical" evidence="8">
    <location>
        <begin position="21"/>
        <end position="43"/>
    </location>
</feature>
<feature type="transmembrane region" description="Helical" evidence="8">
    <location>
        <begin position="140"/>
        <end position="165"/>
    </location>
</feature>
<evidence type="ECO:0000256" key="6">
    <source>
        <dbReference type="ARBA" id="ARBA00022989"/>
    </source>
</evidence>
<feature type="transmembrane region" description="Helical" evidence="8">
    <location>
        <begin position="63"/>
        <end position="90"/>
    </location>
</feature>
<evidence type="ECO:0000256" key="3">
    <source>
        <dbReference type="ARBA" id="ARBA00022448"/>
    </source>
</evidence>
<keyword evidence="3" id="KW-0813">Transport</keyword>
<evidence type="ECO:0000256" key="4">
    <source>
        <dbReference type="ARBA" id="ARBA00022475"/>
    </source>
</evidence>
<dbReference type="RefSeq" id="WP_093105534.1">
    <property type="nucleotide sequence ID" value="NZ_FNOS01000001.1"/>
</dbReference>
<dbReference type="InterPro" id="IPR011606">
    <property type="entry name" value="Brnchd-chn_aa_trnsp_permease"/>
</dbReference>
<evidence type="ECO:0000256" key="7">
    <source>
        <dbReference type="ARBA" id="ARBA00023136"/>
    </source>
</evidence>
<keyword evidence="6 8" id="KW-1133">Transmembrane helix</keyword>
<organism evidence="9 10">
    <name type="scientific">Salimicrobium album</name>
    <dbReference type="NCBI Taxonomy" id="50717"/>
    <lineage>
        <taxon>Bacteria</taxon>
        <taxon>Bacillati</taxon>
        <taxon>Bacillota</taxon>
        <taxon>Bacilli</taxon>
        <taxon>Bacillales</taxon>
        <taxon>Bacillaceae</taxon>
        <taxon>Salimicrobium</taxon>
    </lineage>
</organism>
<dbReference type="EMBL" id="FNOS01000001">
    <property type="protein sequence ID" value="SDX47830.1"/>
    <property type="molecule type" value="Genomic_DNA"/>
</dbReference>
<dbReference type="Proteomes" id="UP000198647">
    <property type="component" value="Unassembled WGS sequence"/>
</dbReference>
<evidence type="ECO:0000256" key="5">
    <source>
        <dbReference type="ARBA" id="ARBA00022692"/>
    </source>
</evidence>
<dbReference type="PANTHER" id="PTHR34979:SF1">
    <property type="entry name" value="INNER MEMBRANE PROTEIN YGAZ"/>
    <property type="match status" value="1"/>
</dbReference>
<comment type="subcellular location">
    <subcellularLocation>
        <location evidence="1">Cell membrane</location>
        <topology evidence="1">Multi-pass membrane protein</topology>
    </subcellularLocation>
</comment>